<dbReference type="Proteomes" id="UP000046395">
    <property type="component" value="Unassembled WGS sequence"/>
</dbReference>
<dbReference type="WBParaSite" id="TMUE_3000012240.1">
    <property type="protein sequence ID" value="TMUE_3000012240.1"/>
    <property type="gene ID" value="WBGene00294992"/>
</dbReference>
<evidence type="ECO:0000313" key="2">
    <source>
        <dbReference type="WBParaSite" id="TMUE_3000012240.1"/>
    </source>
</evidence>
<protein>
    <submittedName>
        <fullName evidence="2">Uncharacterized protein</fullName>
    </submittedName>
</protein>
<name>A0A5S6QYA4_TRIMR</name>
<accession>A0A5S6QYA4</accession>
<dbReference type="AlphaFoldDB" id="A0A5S6QYA4"/>
<proteinExistence type="predicted"/>
<keyword evidence="1" id="KW-1185">Reference proteome</keyword>
<reference evidence="2" key="1">
    <citation type="submission" date="2019-12" db="UniProtKB">
        <authorList>
            <consortium name="WormBaseParasite"/>
        </authorList>
    </citation>
    <scope>IDENTIFICATION</scope>
</reference>
<organism evidence="1 2">
    <name type="scientific">Trichuris muris</name>
    <name type="common">Mouse whipworm</name>
    <dbReference type="NCBI Taxonomy" id="70415"/>
    <lineage>
        <taxon>Eukaryota</taxon>
        <taxon>Metazoa</taxon>
        <taxon>Ecdysozoa</taxon>
        <taxon>Nematoda</taxon>
        <taxon>Enoplea</taxon>
        <taxon>Dorylaimia</taxon>
        <taxon>Trichinellida</taxon>
        <taxon>Trichuridae</taxon>
        <taxon>Trichuris</taxon>
    </lineage>
</organism>
<sequence length="120" mass="13554">MIESSDGEVVNEFEREKRTQKFQFSNVHWVRVIEGPPDMSSTYLAAGFHGGKQQDNSHAKNKTHLNFGRLDKTLCQPIGNCAHACYCNHFPAAKANESVLGDLKEHMCSVPEHQLLTQRE</sequence>
<evidence type="ECO:0000313" key="1">
    <source>
        <dbReference type="Proteomes" id="UP000046395"/>
    </source>
</evidence>